<proteinExistence type="predicted"/>
<keyword evidence="2" id="KW-1185">Reference proteome</keyword>
<dbReference type="Proteomes" id="UP000664265">
    <property type="component" value="Unassembled WGS sequence"/>
</dbReference>
<organism evidence="1 2">
    <name type="scientific">Prevotella illustrans</name>
    <dbReference type="NCBI Taxonomy" id="2800387"/>
    <lineage>
        <taxon>Bacteria</taxon>
        <taxon>Pseudomonadati</taxon>
        <taxon>Bacteroidota</taxon>
        <taxon>Bacteroidia</taxon>
        <taxon>Bacteroidales</taxon>
        <taxon>Prevotellaceae</taxon>
        <taxon>Prevotella</taxon>
    </lineage>
</organism>
<name>A0ABS3M3R7_9BACT</name>
<evidence type="ECO:0000313" key="1">
    <source>
        <dbReference type="EMBL" id="MBO1362812.1"/>
    </source>
</evidence>
<gene>
    <name evidence="1" type="ORF">JHU38_03295</name>
</gene>
<dbReference type="RefSeq" id="WP_107580968.1">
    <property type="nucleotide sequence ID" value="NZ_JAERMS010000006.1"/>
</dbReference>
<protein>
    <submittedName>
        <fullName evidence="1">Uncharacterized protein</fullName>
    </submittedName>
</protein>
<reference evidence="1 2" key="1">
    <citation type="submission" date="2021-01" db="EMBL/GenBank/DDBJ databases">
        <title>Prevotella A2931 sp. nov.</title>
        <authorList>
            <person name="Buhl M."/>
            <person name="Oberhettinger P."/>
        </authorList>
    </citation>
    <scope>NUCLEOTIDE SEQUENCE [LARGE SCALE GENOMIC DNA]</scope>
    <source>
        <strain evidence="1 2">A2931</strain>
    </source>
</reference>
<dbReference type="EMBL" id="JAERMS010000006">
    <property type="protein sequence ID" value="MBO1362812.1"/>
    <property type="molecule type" value="Genomic_DNA"/>
</dbReference>
<evidence type="ECO:0000313" key="2">
    <source>
        <dbReference type="Proteomes" id="UP000664265"/>
    </source>
</evidence>
<sequence length="362" mass="42751">MTNFEKWDKEFRTQNLYAFNHNEKALLYLKVRAVCRSKQIKQFVNDNNIVLKSTKIGEQFAELYSLMEKIPNSMAILDTYLFNRNNEWYHTMGVDEEKLKSDLRKITNYEWGGDQENSLDQYLVRRYIKTISDFDILKSKADAIAANAWKFVQTSWYNNWTSYLIESIFKKHKRVLSAVGEIKSVDFFIDNNPIDLKVTYFPEAYLQSKLKEKLGNKEITWLKHQAKSFNIIPDKNLSDSEQYYFLKEELENHGHSAVVTNLISIRKQVVKEAQNEPETLMKWLYENQSPRLFGAENRLFIILIDSTNMNQSWKMKRAFSLIEPQINAYLDTFNSESLKKIDFTFNKKGYESLSDIIFVIKG</sequence>
<accession>A0ABS3M3R7</accession>
<comment type="caution">
    <text evidence="1">The sequence shown here is derived from an EMBL/GenBank/DDBJ whole genome shotgun (WGS) entry which is preliminary data.</text>
</comment>